<name>A0A163ECT8_PHYB8</name>
<evidence type="ECO:0000313" key="1">
    <source>
        <dbReference type="EMBL" id="OAD78000.1"/>
    </source>
</evidence>
<dbReference type="VEuPathDB" id="FungiDB:PHYBLDRAFT_164882"/>
<dbReference type="EMBL" id="KV440974">
    <property type="protein sequence ID" value="OAD78000.1"/>
    <property type="molecule type" value="Genomic_DNA"/>
</dbReference>
<organism evidence="1 2">
    <name type="scientific">Phycomyces blakesleeanus (strain ATCC 8743b / DSM 1359 / FGSC 10004 / NBRC 33097 / NRRL 1555)</name>
    <dbReference type="NCBI Taxonomy" id="763407"/>
    <lineage>
        <taxon>Eukaryota</taxon>
        <taxon>Fungi</taxon>
        <taxon>Fungi incertae sedis</taxon>
        <taxon>Mucoromycota</taxon>
        <taxon>Mucoromycotina</taxon>
        <taxon>Mucoromycetes</taxon>
        <taxon>Mucorales</taxon>
        <taxon>Phycomycetaceae</taxon>
        <taxon>Phycomyces</taxon>
    </lineage>
</organism>
<dbReference type="RefSeq" id="XP_018296040.1">
    <property type="nucleotide sequence ID" value="XM_018435094.1"/>
</dbReference>
<protein>
    <recommendedName>
        <fullName evidence="3">Retrotransposon gag domain-containing protein</fullName>
    </recommendedName>
</protein>
<evidence type="ECO:0000313" key="2">
    <source>
        <dbReference type="Proteomes" id="UP000077315"/>
    </source>
</evidence>
<dbReference type="AlphaFoldDB" id="A0A163ECT8"/>
<evidence type="ECO:0008006" key="3">
    <source>
        <dbReference type="Google" id="ProtNLM"/>
    </source>
</evidence>
<keyword evidence="2" id="KW-1185">Reference proteome</keyword>
<dbReference type="InParanoid" id="A0A163ECT8"/>
<proteinExistence type="predicted"/>
<dbReference type="OrthoDB" id="2246759at2759"/>
<gene>
    <name evidence="1" type="ORF">PHYBLDRAFT_164882</name>
</gene>
<reference evidence="2" key="1">
    <citation type="submission" date="2015-06" db="EMBL/GenBank/DDBJ databases">
        <title>Expansion of signal transduction pathways in fungi by whole-genome duplication.</title>
        <authorList>
            <consortium name="DOE Joint Genome Institute"/>
            <person name="Corrochano L.M."/>
            <person name="Kuo A."/>
            <person name="Marcet-Houben M."/>
            <person name="Polaino S."/>
            <person name="Salamov A."/>
            <person name="Villalobos J.M."/>
            <person name="Alvarez M.I."/>
            <person name="Avalos J."/>
            <person name="Benito E.P."/>
            <person name="Benoit I."/>
            <person name="Burger G."/>
            <person name="Camino L.P."/>
            <person name="Canovas D."/>
            <person name="Cerda-Olmedo E."/>
            <person name="Cheng J.-F."/>
            <person name="Dominguez A."/>
            <person name="Elias M."/>
            <person name="Eslava A.P."/>
            <person name="Glaser F."/>
            <person name="Grimwood J."/>
            <person name="Gutierrez G."/>
            <person name="Heitman J."/>
            <person name="Henrissat B."/>
            <person name="Iturriaga E.A."/>
            <person name="Lang B.F."/>
            <person name="Lavin J.L."/>
            <person name="Lee S."/>
            <person name="Li W."/>
            <person name="Lindquist E."/>
            <person name="Lopez-Garcia S."/>
            <person name="Luque E.M."/>
            <person name="Marcos A.T."/>
            <person name="Martin J."/>
            <person name="McCluskey K."/>
            <person name="Medina H.R."/>
            <person name="Miralles-Duran A."/>
            <person name="Miyazaki A."/>
            <person name="Munoz-Torres E."/>
            <person name="Oguiza J.A."/>
            <person name="Ohm R."/>
            <person name="Olmedo M."/>
            <person name="Orejas M."/>
            <person name="Ortiz-Castellanos L."/>
            <person name="Pisabarro A.G."/>
            <person name="Rodriguez-Romero J."/>
            <person name="Ruiz-Herrera J."/>
            <person name="Ruiz-Vazquez R."/>
            <person name="Sanz C."/>
            <person name="Schackwitz W."/>
            <person name="Schmutz J."/>
            <person name="Shahriari M."/>
            <person name="Shelest E."/>
            <person name="Silva-Franco F."/>
            <person name="Soanes D."/>
            <person name="Syed K."/>
            <person name="Tagua V.G."/>
            <person name="Talbot N.J."/>
            <person name="Thon M."/>
            <person name="De vries R.P."/>
            <person name="Wiebenga A."/>
            <person name="Yadav J.S."/>
            <person name="Braun E.L."/>
            <person name="Baker S."/>
            <person name="Garre V."/>
            <person name="Horwitz B."/>
            <person name="Torres-Martinez S."/>
            <person name="Idnurm A."/>
            <person name="Herrera-Estrella A."/>
            <person name="Gabaldon T."/>
            <person name="Grigoriev I.V."/>
        </authorList>
    </citation>
    <scope>NUCLEOTIDE SEQUENCE [LARGE SCALE GENOMIC DNA]</scope>
    <source>
        <strain evidence="2">NRRL 1555(-)</strain>
    </source>
</reference>
<dbReference type="GeneID" id="28996000"/>
<accession>A0A163ECT8</accession>
<dbReference type="Proteomes" id="UP000077315">
    <property type="component" value="Unassembled WGS sequence"/>
</dbReference>
<sequence>MSATLFLNQRTKASINEMEEKLGHLYNTLSKTSAEATEESKDLLRKYISSTVEDLITMKTNLSLLQAQQINDTQKVSYISSSILDNLLMFQWIGREWNYNYEVFATSKECLDQFEEITRAHDIKFDSNWHYLLPNILSSEQHLWLKEYYPNPARLSWSTVKDDLITTFWENDFQLRVELTKELITMRMGDDESVLQYTERFQRVRRAAQIDDDLFTAVRFTNSLLPKLSEQVFYLQKNVPLKKRNSITHSAQIASSIYKTVMERKDFRIILSKGYNGSSTRSSHTSSCKSSRKYRSMEYDSYRFAKSRRCE</sequence>